<dbReference type="GO" id="GO:0006164">
    <property type="term" value="P:purine nucleotide biosynthetic process"/>
    <property type="evidence" value="ECO:0007669"/>
    <property type="project" value="TreeGrafter"/>
</dbReference>
<dbReference type="InterPro" id="IPR005946">
    <property type="entry name" value="Rib-P_diPkinase"/>
</dbReference>
<evidence type="ECO:0000256" key="2">
    <source>
        <dbReference type="RuleBase" id="RU004324"/>
    </source>
</evidence>
<keyword evidence="5" id="KW-0418">Kinase</keyword>
<keyword evidence="1 2" id="KW-0545">Nucleotide biosynthesis</keyword>
<sequence length="310" mass="33366">MSLVLLPFPAQRTLAAQMVDALRMPASGSDHPSDVRVGRLDWRRFPDGESLVTLDDALADADVAIVASLHDPDAMALALRFAADTAREFGARSVGLVAPYLAYMRQDKRFHAGEAVSAPLFARFISESFDWLVTVDPHLHRIHALDEVYDIPSRVVAAAPAVADWIRREVERPILIGPDSESEQWVRGIATRAGAPYQVLEKQRRGDRDVSVSLPDAAAARGRNPVIVDDIVSSGRTVIETLGQLHRLGLSPATCVAIHAVFAGDAHAQLLAAGALRIVTTDSIAHPSNGIGLAQPLAEAIRELVGRVEA</sequence>
<dbReference type="Gene3D" id="3.40.50.2020">
    <property type="match status" value="2"/>
</dbReference>
<feature type="domain" description="Ribose-phosphate pyrophosphokinase N-terminal" evidence="4">
    <location>
        <begin position="8"/>
        <end position="126"/>
    </location>
</feature>
<dbReference type="NCBIfam" id="NF005537">
    <property type="entry name" value="PRK07199.1"/>
    <property type="match status" value="1"/>
</dbReference>
<dbReference type="SUPFAM" id="SSF53271">
    <property type="entry name" value="PRTase-like"/>
    <property type="match status" value="2"/>
</dbReference>
<dbReference type="Pfam" id="PF00156">
    <property type="entry name" value="Pribosyltran"/>
    <property type="match status" value="1"/>
</dbReference>
<gene>
    <name evidence="5" type="ORF">IP93_01417</name>
</gene>
<dbReference type="EMBL" id="VLKP01000005">
    <property type="protein sequence ID" value="TWI11521.1"/>
    <property type="molecule type" value="Genomic_DNA"/>
</dbReference>
<dbReference type="GO" id="GO:0002189">
    <property type="term" value="C:ribose phosphate diphosphokinase complex"/>
    <property type="evidence" value="ECO:0007669"/>
    <property type="project" value="TreeGrafter"/>
</dbReference>
<proteinExistence type="inferred from homology"/>
<dbReference type="AlphaFoldDB" id="A0A562LV46"/>
<dbReference type="InterPro" id="IPR000836">
    <property type="entry name" value="PRTase_dom"/>
</dbReference>
<accession>A0A562LV46</accession>
<dbReference type="OrthoDB" id="324294at2"/>
<dbReference type="PANTHER" id="PTHR10210:SF41">
    <property type="entry name" value="RIBOSE-PHOSPHATE PYROPHOSPHOKINASE 1, CHLOROPLASTIC"/>
    <property type="match status" value="1"/>
</dbReference>
<dbReference type="InterPro" id="IPR029099">
    <property type="entry name" value="Pribosyltran_N"/>
</dbReference>
<dbReference type="Pfam" id="PF13793">
    <property type="entry name" value="Pribosyltran_N"/>
    <property type="match status" value="1"/>
</dbReference>
<dbReference type="GO" id="GO:0016301">
    <property type="term" value="F:kinase activity"/>
    <property type="evidence" value="ECO:0007669"/>
    <property type="project" value="UniProtKB-KW"/>
</dbReference>
<comment type="similarity">
    <text evidence="2">Belongs to the ribose-phosphate pyrophosphokinase family.</text>
</comment>
<name>A0A562LV46_9GAMM</name>
<evidence type="ECO:0000256" key="1">
    <source>
        <dbReference type="ARBA" id="ARBA00022727"/>
    </source>
</evidence>
<dbReference type="GO" id="GO:0005737">
    <property type="term" value="C:cytoplasm"/>
    <property type="evidence" value="ECO:0007669"/>
    <property type="project" value="TreeGrafter"/>
</dbReference>
<dbReference type="SMART" id="SM01400">
    <property type="entry name" value="Pribosyltran_N"/>
    <property type="match status" value="1"/>
</dbReference>
<dbReference type="GO" id="GO:0000287">
    <property type="term" value="F:magnesium ion binding"/>
    <property type="evidence" value="ECO:0007669"/>
    <property type="project" value="InterPro"/>
</dbReference>
<feature type="domain" description="Phosphoribosyltransferase" evidence="3">
    <location>
        <begin position="146"/>
        <end position="272"/>
    </location>
</feature>
<dbReference type="CDD" id="cd06223">
    <property type="entry name" value="PRTases_typeI"/>
    <property type="match status" value="1"/>
</dbReference>
<evidence type="ECO:0000259" key="4">
    <source>
        <dbReference type="Pfam" id="PF13793"/>
    </source>
</evidence>
<dbReference type="NCBIfam" id="TIGR01251">
    <property type="entry name" value="ribP_PPkin"/>
    <property type="match status" value="1"/>
</dbReference>
<evidence type="ECO:0000259" key="3">
    <source>
        <dbReference type="Pfam" id="PF00156"/>
    </source>
</evidence>
<keyword evidence="6" id="KW-1185">Reference proteome</keyword>
<dbReference type="PANTHER" id="PTHR10210">
    <property type="entry name" value="RIBOSE-PHOSPHATE DIPHOSPHOKINASE FAMILY MEMBER"/>
    <property type="match status" value="1"/>
</dbReference>
<dbReference type="InterPro" id="IPR029057">
    <property type="entry name" value="PRTase-like"/>
</dbReference>
<evidence type="ECO:0000313" key="6">
    <source>
        <dbReference type="Proteomes" id="UP000316471"/>
    </source>
</evidence>
<reference evidence="5 6" key="1">
    <citation type="journal article" date="2015" name="Stand. Genomic Sci.">
        <title>Genomic Encyclopedia of Bacterial and Archaeal Type Strains, Phase III: the genomes of soil and plant-associated and newly described type strains.</title>
        <authorList>
            <person name="Whitman W.B."/>
            <person name="Woyke T."/>
            <person name="Klenk H.P."/>
            <person name="Zhou Y."/>
            <person name="Lilburn T.G."/>
            <person name="Beck B.J."/>
            <person name="De Vos P."/>
            <person name="Vandamme P."/>
            <person name="Eisen J.A."/>
            <person name="Garrity G."/>
            <person name="Hugenholtz P."/>
            <person name="Kyrpides N.C."/>
        </authorList>
    </citation>
    <scope>NUCLEOTIDE SEQUENCE [LARGE SCALE GENOMIC DNA]</scope>
    <source>
        <strain evidence="5 6">CGMCC 1.10136</strain>
    </source>
</reference>
<protein>
    <submittedName>
        <fullName evidence="5">Ribose-phosphate pyrophosphokinase</fullName>
    </submittedName>
</protein>
<keyword evidence="5" id="KW-0808">Transferase</keyword>
<dbReference type="GO" id="GO:0006015">
    <property type="term" value="P:5-phosphoribose 1-diphosphate biosynthetic process"/>
    <property type="evidence" value="ECO:0007669"/>
    <property type="project" value="TreeGrafter"/>
</dbReference>
<dbReference type="RefSeq" id="WP_144813755.1">
    <property type="nucleotide sequence ID" value="NZ_VLKP01000005.1"/>
</dbReference>
<evidence type="ECO:0000313" key="5">
    <source>
        <dbReference type="EMBL" id="TWI11521.1"/>
    </source>
</evidence>
<dbReference type="Proteomes" id="UP000316471">
    <property type="component" value="Unassembled WGS sequence"/>
</dbReference>
<comment type="caution">
    <text evidence="5">The sequence shown here is derived from an EMBL/GenBank/DDBJ whole genome shotgun (WGS) entry which is preliminary data.</text>
</comment>
<dbReference type="GO" id="GO:0004749">
    <property type="term" value="F:ribose phosphate diphosphokinase activity"/>
    <property type="evidence" value="ECO:0007669"/>
    <property type="project" value="TreeGrafter"/>
</dbReference>
<organism evidence="5 6">
    <name type="scientific">Aerolutibacter ruishenii</name>
    <dbReference type="NCBI Taxonomy" id="686800"/>
    <lineage>
        <taxon>Bacteria</taxon>
        <taxon>Pseudomonadati</taxon>
        <taxon>Pseudomonadota</taxon>
        <taxon>Gammaproteobacteria</taxon>
        <taxon>Lysobacterales</taxon>
        <taxon>Lysobacteraceae</taxon>
        <taxon>Aerolutibacter</taxon>
    </lineage>
</organism>